<comment type="caution">
    <text evidence="1">The sequence shown here is derived from an EMBL/GenBank/DDBJ whole genome shotgun (WGS) entry which is preliminary data.</text>
</comment>
<dbReference type="OrthoDB" id="2250876at2759"/>
<protein>
    <submittedName>
        <fullName evidence="1">Uncharacterized protein</fullName>
    </submittedName>
</protein>
<sequence>MTRTEHMLVNVSDGKYGLNNFDGDDDGFSSKDAEKKTMTTTKMMVIEKTASDTIVMKETLAPPTIPSSIQKHAVHSYEDAFVFASSTHNESILSKGTLHEDDETSCKCFKSAKPQPLVNLLYNSPYKTILLKSAFVEVKFYVEQALAGCVLYSEQKGSSAIVNCVEVYGRTKSVEDVYRRKPFGTVRNQPMATLIPPWDSRYPNLWPLT</sequence>
<reference evidence="1 2" key="1">
    <citation type="submission" date="2015-06" db="EMBL/GenBank/DDBJ databases">
        <title>Expansion of signal transduction pathways in fungi by whole-genome duplication.</title>
        <authorList>
            <consortium name="DOE Joint Genome Institute"/>
            <person name="Corrochano L.M."/>
            <person name="Kuo A."/>
            <person name="Marcet-Houben M."/>
            <person name="Polaino S."/>
            <person name="Salamov A."/>
            <person name="Villalobos J.M."/>
            <person name="Alvarez M.I."/>
            <person name="Avalos J."/>
            <person name="Benito E.P."/>
            <person name="Benoit I."/>
            <person name="Burger G."/>
            <person name="Camino L.P."/>
            <person name="Canovas D."/>
            <person name="Cerda-Olmedo E."/>
            <person name="Cheng J.-F."/>
            <person name="Dominguez A."/>
            <person name="Elias M."/>
            <person name="Eslava A.P."/>
            <person name="Glaser F."/>
            <person name="Grimwood J."/>
            <person name="Gutierrez G."/>
            <person name="Heitman J."/>
            <person name="Henrissat B."/>
            <person name="Iturriaga E.A."/>
            <person name="Lang B.F."/>
            <person name="Lavin J.L."/>
            <person name="Lee S."/>
            <person name="Li W."/>
            <person name="Lindquist E."/>
            <person name="Lopez-Garcia S."/>
            <person name="Luque E.M."/>
            <person name="Marcos A.T."/>
            <person name="Martin J."/>
            <person name="Mccluskey K."/>
            <person name="Medina H.R."/>
            <person name="Miralles-Duran A."/>
            <person name="Miyazaki A."/>
            <person name="Munoz-Torres E."/>
            <person name="Oguiza J.A."/>
            <person name="Ohm R."/>
            <person name="Olmedo M."/>
            <person name="Orejas M."/>
            <person name="Ortiz-Castellanos L."/>
            <person name="Pisabarro A.G."/>
            <person name="Rodriguez-Romero J."/>
            <person name="Ruiz-Herrera J."/>
            <person name="Ruiz-Vazquez R."/>
            <person name="Sanz C."/>
            <person name="Schackwitz W."/>
            <person name="Schmutz J."/>
            <person name="Shahriari M."/>
            <person name="Shelest E."/>
            <person name="Silva-Franco F."/>
            <person name="Soanes D."/>
            <person name="Syed K."/>
            <person name="Tagua V.G."/>
            <person name="Talbot N.J."/>
            <person name="Thon M."/>
            <person name="De Vries R.P."/>
            <person name="Wiebenga A."/>
            <person name="Yadav J.S."/>
            <person name="Braun E.L."/>
            <person name="Baker S."/>
            <person name="Garre V."/>
            <person name="Horwitz B."/>
            <person name="Torres-Martinez S."/>
            <person name="Idnurm A."/>
            <person name="Herrera-Estrella A."/>
            <person name="Gabaldon T."/>
            <person name="Grigoriev I.V."/>
        </authorList>
    </citation>
    <scope>NUCLEOTIDE SEQUENCE [LARGE SCALE GENOMIC DNA]</scope>
    <source>
        <strain evidence="1 2">CBS 277.49</strain>
    </source>
</reference>
<evidence type="ECO:0000313" key="1">
    <source>
        <dbReference type="EMBL" id="OAD03415.1"/>
    </source>
</evidence>
<keyword evidence="2" id="KW-1185">Reference proteome</keyword>
<dbReference type="Proteomes" id="UP000077051">
    <property type="component" value="Unassembled WGS sequence"/>
</dbReference>
<gene>
    <name evidence="1" type="ORF">MUCCIDRAFT_110276</name>
</gene>
<dbReference type="VEuPathDB" id="FungiDB:MUCCIDRAFT_110276"/>
<organism evidence="1 2">
    <name type="scientific">Mucor lusitanicus CBS 277.49</name>
    <dbReference type="NCBI Taxonomy" id="747725"/>
    <lineage>
        <taxon>Eukaryota</taxon>
        <taxon>Fungi</taxon>
        <taxon>Fungi incertae sedis</taxon>
        <taxon>Mucoromycota</taxon>
        <taxon>Mucoromycotina</taxon>
        <taxon>Mucoromycetes</taxon>
        <taxon>Mucorales</taxon>
        <taxon>Mucorineae</taxon>
        <taxon>Mucoraceae</taxon>
        <taxon>Mucor</taxon>
    </lineage>
</organism>
<dbReference type="EMBL" id="AMYB01000004">
    <property type="protein sequence ID" value="OAD03415.1"/>
    <property type="molecule type" value="Genomic_DNA"/>
</dbReference>
<dbReference type="AlphaFoldDB" id="A0A168LDY3"/>
<name>A0A168LDY3_MUCCL</name>
<dbReference type="STRING" id="747725.A0A168LDY3"/>
<proteinExistence type="predicted"/>
<evidence type="ECO:0000313" key="2">
    <source>
        <dbReference type="Proteomes" id="UP000077051"/>
    </source>
</evidence>
<accession>A0A168LDY3</accession>